<feature type="signal peptide" evidence="1">
    <location>
        <begin position="1"/>
        <end position="20"/>
    </location>
</feature>
<feature type="chain" id="PRO_5004956826" evidence="1">
    <location>
        <begin position="21"/>
        <end position="87"/>
    </location>
</feature>
<keyword evidence="1" id="KW-0732">Signal</keyword>
<name>X5IG41_CONGE</name>
<proteinExistence type="evidence at transcript level"/>
<accession>X5IG41</accession>
<evidence type="ECO:0000256" key="1">
    <source>
        <dbReference type="SAM" id="SignalP"/>
    </source>
</evidence>
<sequence>MMSKMGAMFVLLLLFTLASSLQEGDVQARKTRLKSDFYRALARDVGECTHCGGADCTGSCTCTNWSSCVCKYFSSSGAGECGCACYD</sequence>
<dbReference type="EMBL" id="AB910870">
    <property type="protein sequence ID" value="BAO65638.1"/>
    <property type="molecule type" value="mRNA"/>
</dbReference>
<evidence type="ECO:0000313" key="2">
    <source>
        <dbReference type="EMBL" id="BAO65638.1"/>
    </source>
</evidence>
<dbReference type="AlphaFoldDB" id="X5IG41"/>
<protein>
    <submittedName>
        <fullName evidence="2">G105 VD Superfamily S precursor conopeptide</fullName>
    </submittedName>
</protein>
<organism evidence="2">
    <name type="scientific">Conus geographus</name>
    <name type="common">Geography cone</name>
    <name type="synonym">Nubecula geographus</name>
    <dbReference type="NCBI Taxonomy" id="6491"/>
    <lineage>
        <taxon>Eukaryota</taxon>
        <taxon>Metazoa</taxon>
        <taxon>Spiralia</taxon>
        <taxon>Lophotrochozoa</taxon>
        <taxon>Mollusca</taxon>
        <taxon>Gastropoda</taxon>
        <taxon>Caenogastropoda</taxon>
        <taxon>Neogastropoda</taxon>
        <taxon>Conoidea</taxon>
        <taxon>Conidae</taxon>
        <taxon>Conus</taxon>
        <taxon>Gastridium</taxon>
    </lineage>
</organism>
<reference evidence="2" key="1">
    <citation type="journal article" date="2014" name="Nat. Commun.">
        <title>Evolution of separate predation- and defence-evoked venoms in carnivorous cone snails.</title>
        <authorList>
            <person name="Dutertre S."/>
            <person name="Jin A.-H."/>
            <person name="Vetter I."/>
            <person name="Hamilton B."/>
            <person name="Sunagar K."/>
            <person name="Lavergne V."/>
            <person name="Dutertre V."/>
            <person name="Fry B.G."/>
            <person name="Antunes A."/>
            <person name="Venter D.J."/>
            <person name="Alewood P.F."/>
            <person name="Lewis R.J."/>
        </authorList>
    </citation>
    <scope>NUCLEOTIDE SEQUENCE</scope>
    <source>
        <strain evidence="2">G105</strain>
        <tissue evidence="2">Venom duct</tissue>
    </source>
</reference>